<keyword evidence="11" id="KW-1185">Reference proteome</keyword>
<evidence type="ECO:0000256" key="1">
    <source>
        <dbReference type="ARBA" id="ARBA00000096"/>
    </source>
</evidence>
<dbReference type="InterPro" id="IPR042183">
    <property type="entry name" value="MmgE/PrpD_sf_1"/>
</dbReference>
<evidence type="ECO:0000256" key="4">
    <source>
        <dbReference type="ARBA" id="ARBA00013124"/>
    </source>
</evidence>
<dbReference type="InterPro" id="IPR012705">
    <property type="entry name" value="2Me_IsoCit_deHydtase_PrpD"/>
</dbReference>
<feature type="domain" description="MmgE/PrpD N-terminal" evidence="8">
    <location>
        <begin position="25"/>
        <end position="277"/>
    </location>
</feature>
<comment type="catalytic activity">
    <reaction evidence="1">
        <text>(2S,3S)-2-methylcitrate = 2-methyl-cis-aconitate + H2O</text>
        <dbReference type="Rhea" id="RHEA:17725"/>
        <dbReference type="ChEBI" id="CHEBI:15377"/>
        <dbReference type="ChEBI" id="CHEBI:57872"/>
        <dbReference type="ChEBI" id="CHEBI:58853"/>
        <dbReference type="EC" id="4.2.1.79"/>
    </reaction>
</comment>
<dbReference type="GO" id="GO:0019679">
    <property type="term" value="P:propionate metabolic process, methylcitrate cycle"/>
    <property type="evidence" value="ECO:0007669"/>
    <property type="project" value="InterPro"/>
</dbReference>
<dbReference type="SUPFAM" id="SSF103378">
    <property type="entry name" value="2-methylcitrate dehydratase PrpD"/>
    <property type="match status" value="1"/>
</dbReference>
<dbReference type="InterPro" id="IPR045337">
    <property type="entry name" value="MmgE_PrpD_C"/>
</dbReference>
<dbReference type="GO" id="GO:0047547">
    <property type="term" value="F:2-methylcitrate dehydratase activity"/>
    <property type="evidence" value="ECO:0007669"/>
    <property type="project" value="UniProtKB-EC"/>
</dbReference>
<keyword evidence="6" id="KW-0816">Tricarboxylic acid cycle</keyword>
<evidence type="ECO:0000313" key="11">
    <source>
        <dbReference type="Proteomes" id="UP000306416"/>
    </source>
</evidence>
<dbReference type="InterPro" id="IPR036148">
    <property type="entry name" value="MmgE/PrpD_sf"/>
</dbReference>
<dbReference type="Gene3D" id="3.30.1330.120">
    <property type="entry name" value="2-methylcitrate dehydratase PrpD"/>
    <property type="match status" value="1"/>
</dbReference>
<reference evidence="10 11" key="1">
    <citation type="submission" date="2019-04" db="EMBL/GenBank/DDBJ databases">
        <title>Geobacter oryzae sp. nov., ferric-reducing bacteria isolated from paddy soil.</title>
        <authorList>
            <person name="Xu Z."/>
            <person name="Masuda Y."/>
            <person name="Itoh H."/>
            <person name="Senoo K."/>
        </authorList>
    </citation>
    <scope>NUCLEOTIDE SEQUENCE [LARGE SCALE GENOMIC DNA]</scope>
    <source>
        <strain evidence="10 11">Red111</strain>
    </source>
</reference>
<dbReference type="UniPathway" id="UPA00946"/>
<name>A0A4S1CLF1_9BACT</name>
<dbReference type="GO" id="GO:0051537">
    <property type="term" value="F:2 iron, 2 sulfur cluster binding"/>
    <property type="evidence" value="ECO:0007669"/>
    <property type="project" value="InterPro"/>
</dbReference>
<evidence type="ECO:0000256" key="5">
    <source>
        <dbReference type="ARBA" id="ARBA00017240"/>
    </source>
</evidence>
<evidence type="ECO:0000256" key="7">
    <source>
        <dbReference type="ARBA" id="ARBA00023239"/>
    </source>
</evidence>
<comment type="similarity">
    <text evidence="3">Belongs to the PrpD family.</text>
</comment>
<evidence type="ECO:0000259" key="8">
    <source>
        <dbReference type="Pfam" id="PF03972"/>
    </source>
</evidence>
<dbReference type="RefSeq" id="WP_135868919.1">
    <property type="nucleotide sequence ID" value="NZ_SRSC01000001.1"/>
</dbReference>
<dbReference type="GO" id="GO:0006099">
    <property type="term" value="P:tricarboxylic acid cycle"/>
    <property type="evidence" value="ECO:0007669"/>
    <property type="project" value="UniProtKB-KW"/>
</dbReference>
<gene>
    <name evidence="10" type="ORF">E4633_03760</name>
</gene>
<dbReference type="Gene3D" id="1.10.4100.10">
    <property type="entry name" value="2-methylcitrate dehydratase PrpD"/>
    <property type="match status" value="1"/>
</dbReference>
<dbReference type="Proteomes" id="UP000306416">
    <property type="component" value="Unassembled WGS sequence"/>
</dbReference>
<dbReference type="InterPro" id="IPR045336">
    <property type="entry name" value="MmgE_PrpD_N"/>
</dbReference>
<evidence type="ECO:0000256" key="2">
    <source>
        <dbReference type="ARBA" id="ARBA00005026"/>
    </source>
</evidence>
<dbReference type="EMBL" id="SRSC01000001">
    <property type="protein sequence ID" value="TGU74591.1"/>
    <property type="molecule type" value="Genomic_DNA"/>
</dbReference>
<dbReference type="AlphaFoldDB" id="A0A4S1CLF1"/>
<dbReference type="PANTHER" id="PTHR16943">
    <property type="entry name" value="2-METHYLCITRATE DEHYDRATASE-RELATED"/>
    <property type="match status" value="1"/>
</dbReference>
<proteinExistence type="inferred from homology"/>
<dbReference type="Pfam" id="PF03972">
    <property type="entry name" value="MmgE_PrpD_N"/>
    <property type="match status" value="1"/>
</dbReference>
<evidence type="ECO:0000259" key="9">
    <source>
        <dbReference type="Pfam" id="PF19305"/>
    </source>
</evidence>
<dbReference type="NCBIfam" id="TIGR02330">
    <property type="entry name" value="prpD"/>
    <property type="match status" value="1"/>
</dbReference>
<sequence>MTATEGTNGTAEINVRPSADLEMIAIARYVKEATVTSEDAYRTAALSLMDAMGCAVLASKFSDGTKLLGPVVPDTVVPHGCRVPGTRFELDPVTGAFNIGTLIRWLDYNDTWLAAEWGHPSDNLGGILAVADHLSRRRVAEGMAPLTMRDVLTAMIKAHEIQGCLALENSLNAVGLDHVALVKVATAAVVTDLLGGTLEQVVDAVSQAWVDGQSLRIYRQAPNTGSRKSWGAGDATSRGVWLALLTMRGEAGYPGALSAKGWGFYDVCFQGEPFRFQRPYESYVMENVLFKVAYPAEFHAQSALEAAIRLHPEVKGRLSEIERVEIRTHRAALRIISKTGELHNPADRDHCLQYITAVGLIFGGLTATDYLDERAADPRIDDLRRKMAVTEEERYSLDYLDPDKRSIASSVQIFYGGGGQSEEVEVEYPLGHRRRRAEALPLIFKKLGENLATLSVEGATRIMELGRDRQRLEETPVNDFMSLFTV</sequence>
<evidence type="ECO:0000256" key="6">
    <source>
        <dbReference type="ARBA" id="ARBA00022532"/>
    </source>
</evidence>
<dbReference type="NCBIfam" id="NF006943">
    <property type="entry name" value="PRK09425.1"/>
    <property type="match status" value="1"/>
</dbReference>
<dbReference type="PANTHER" id="PTHR16943:SF8">
    <property type="entry name" value="2-METHYLCITRATE DEHYDRATASE"/>
    <property type="match status" value="1"/>
</dbReference>
<evidence type="ECO:0000313" key="10">
    <source>
        <dbReference type="EMBL" id="TGU74591.1"/>
    </source>
</evidence>
<comment type="pathway">
    <text evidence="2">Organic acid metabolism; propanoate degradation.</text>
</comment>
<organism evidence="10 11">
    <name type="scientific">Geomonas terrae</name>
    <dbReference type="NCBI Taxonomy" id="2562681"/>
    <lineage>
        <taxon>Bacteria</taxon>
        <taxon>Pseudomonadati</taxon>
        <taxon>Thermodesulfobacteriota</taxon>
        <taxon>Desulfuromonadia</taxon>
        <taxon>Geobacterales</taxon>
        <taxon>Geobacteraceae</taxon>
        <taxon>Geomonas</taxon>
    </lineage>
</organism>
<dbReference type="EC" id="4.2.1.79" evidence="4"/>
<feature type="domain" description="MmgE/PrpD C-terminal" evidence="9">
    <location>
        <begin position="294"/>
        <end position="455"/>
    </location>
</feature>
<dbReference type="InterPro" id="IPR042188">
    <property type="entry name" value="MmgE/PrpD_sf_2"/>
</dbReference>
<evidence type="ECO:0000256" key="3">
    <source>
        <dbReference type="ARBA" id="ARBA00006174"/>
    </source>
</evidence>
<comment type="caution">
    <text evidence="10">The sequence shown here is derived from an EMBL/GenBank/DDBJ whole genome shotgun (WGS) entry which is preliminary data.</text>
</comment>
<dbReference type="Pfam" id="PF19305">
    <property type="entry name" value="MmgE_PrpD_C"/>
    <property type="match status" value="1"/>
</dbReference>
<accession>A0A4S1CLF1</accession>
<keyword evidence="7 10" id="KW-0456">Lyase</keyword>
<dbReference type="InterPro" id="IPR005656">
    <property type="entry name" value="MmgE_PrpD"/>
</dbReference>
<protein>
    <recommendedName>
        <fullName evidence="5">2-methylcitrate dehydratase</fullName>
        <ecNumber evidence="4">4.2.1.79</ecNumber>
    </recommendedName>
</protein>